<feature type="compositionally biased region" description="Low complexity" evidence="1">
    <location>
        <begin position="1138"/>
        <end position="1153"/>
    </location>
</feature>
<feature type="compositionally biased region" description="Polar residues" evidence="1">
    <location>
        <begin position="2467"/>
        <end position="2484"/>
    </location>
</feature>
<feature type="compositionally biased region" description="Basic and acidic residues" evidence="1">
    <location>
        <begin position="1807"/>
        <end position="1827"/>
    </location>
</feature>
<comment type="caution">
    <text evidence="2">The sequence shown here is derived from an EMBL/GenBank/DDBJ whole genome shotgun (WGS) entry which is preliminary data.</text>
</comment>
<feature type="compositionally biased region" description="Polar residues" evidence="1">
    <location>
        <begin position="1429"/>
        <end position="1440"/>
    </location>
</feature>
<proteinExistence type="predicted"/>
<feature type="compositionally biased region" description="Basic and acidic residues" evidence="1">
    <location>
        <begin position="1237"/>
        <end position="1256"/>
    </location>
</feature>
<organism evidence="2 3">
    <name type="scientific">Besnoitia besnoiti</name>
    <name type="common">Apicomplexan protozoan</name>
    <dbReference type="NCBI Taxonomy" id="94643"/>
    <lineage>
        <taxon>Eukaryota</taxon>
        <taxon>Sar</taxon>
        <taxon>Alveolata</taxon>
        <taxon>Apicomplexa</taxon>
        <taxon>Conoidasida</taxon>
        <taxon>Coccidia</taxon>
        <taxon>Eucoccidiorida</taxon>
        <taxon>Eimeriorina</taxon>
        <taxon>Sarcocystidae</taxon>
        <taxon>Besnoitia</taxon>
    </lineage>
</organism>
<keyword evidence="3" id="KW-1185">Reference proteome</keyword>
<feature type="region of interest" description="Disordered" evidence="1">
    <location>
        <begin position="870"/>
        <end position="1062"/>
    </location>
</feature>
<feature type="compositionally biased region" description="Basic and acidic residues" evidence="1">
    <location>
        <begin position="728"/>
        <end position="748"/>
    </location>
</feature>
<dbReference type="RefSeq" id="XP_029216091.1">
    <property type="nucleotide sequence ID" value="XM_029360732.1"/>
</dbReference>
<feature type="compositionally biased region" description="Polar residues" evidence="1">
    <location>
        <begin position="2017"/>
        <end position="2029"/>
    </location>
</feature>
<feature type="compositionally biased region" description="Basic and acidic residues" evidence="1">
    <location>
        <begin position="1020"/>
        <end position="1036"/>
    </location>
</feature>
<feature type="compositionally biased region" description="Polar residues" evidence="1">
    <location>
        <begin position="1558"/>
        <end position="1576"/>
    </location>
</feature>
<feature type="region of interest" description="Disordered" evidence="1">
    <location>
        <begin position="608"/>
        <end position="633"/>
    </location>
</feature>
<feature type="compositionally biased region" description="Polar residues" evidence="1">
    <location>
        <begin position="1837"/>
        <end position="1853"/>
    </location>
</feature>
<sequence length="2692" mass="286168">MTSPPERLESQHAHGRVQLHEDKLSKRNGGYREPRESEQACANVRRPLAIDPRTAEPHVFLNGAHESEMPSSPMVLRSEFVTDTSCGDSLPSAPQSALFVKQSDSMRVDPAPKSLSRQILLCIDAPAASHRLVQDLGLQQQTRFAYRQAEKHNCSHPFMNPFDPGSEPGYSISRSPSEVSANALYGGSSSAISKILEDLRIVDVAQQSADLKLGTPQCWVPDASGQLQTTPYQAADIGKSYQVHKKGAGGAPFCRLPDVTCAAESAAERHSIAVRAKDREELVHKELLPAGTHEGSEGKDPPPKGGLTDESCPVCSVMAAAGDTSPSDCCFCGKTAHPANGLRSGEAHQGREAALSKLSAVTIPGEAASLSAGKAETRVQPSRASRVASLITEALASSVPQRSPTPPEKIDSRVTFQKAWNDLLQLHSALLQYQQCVEEQDMPKSTGNPVTSNTSHAPLAPTPAAPVRQSNEYARPEPNGCALDQESWHLGSHLQASSSRRSPQHGLRPHSSGPELERGCNTSSEQSHPVDVVMADDRMQGSGTSERDREAPAGGAGNCEKRQQVEMLESYQERCCGASLPRTLEGVQHLLDSAQLLSPEKRTAANAACSGRNSFTRSRSSPGRGLCGSRSHSVKRLRRRKKHSCPPWARHLAAVLSQQATTAFFWGKIPGRSKNSTVTDSHASPATNLLPPQLPPNCSVVRRPSTARRPSKEPDNQPKRNNVSGISRDTHSDIIRNAKGNKPEKRLADVLQDLTIRRPTPEAAPPTAGSEFEAVDTRIPDLGGPGSSANVRSGPLSPSGRDRVPGDGTKTKPVGLGSSRQTVSAARQTVRLRVSPPAYQEAQTELGINRRSPQGKGVCRPSLEFSGQSGVLSQLPATNAGPLADSRTNSARRGDAKPAVQKGRRSELRREGIGGSGRDMACAFPNPAAAESREGRNPASPTSLGASSAEDGRGSDTSSEESSSPSSTDTSEDEAFWLYAVRPPPSGRPKRVSVRGGYSPPGHGLSPCRIPLRSPTADECSQKDLRKSCVHREPLTDPRAGVASGLRGSRSSQSAPRPQGSYCLSSCSSLGAREELARAEASACRVPASPQAPASFASAKAQGHMSGDLNDGRPAAEAHSMDAVAAAQAAAMAASMAAAAAARASRTFTQSAADSMRLSGPTSVTPCRQERERTERQGVPEIGGASGSGNEKEYQPFFFLRRKTPLETQLSSEAGPQQTANGGAQEPPRIPQLSIPRQDKTAPTGDRDSNQERHWSADGLPEEAVSCDPQWSDSRTRLEQQLALQAVERNPRESDSGLRAGQHSTGMGRSQATCRWSDRDRQHSQPGGDGPAPPPATEKPNLSRQRSSERVNHRTRDRSGSRASSPSSSGASAAGRRQECIPEIRAKGTRALSSSKLSTSKTSSLCSSADSGRGQPPLVSQRKGDSQEARSSWSRPSSTGLEAECALGGDAQAGEVGNVQDAASLGKERSHLRGGTRDPSPGVARLREQSPNKTGRCSANELEPQGQAAAKERQATDASSSQKRSTSETKRLNQCTRENKRHSSSTSETKGHRERRSTGTARSLSYSAGASVTRKGSLSPRRERPRLGRSSGSHAAKETSANVPAPVRKDQHAVARKERESGRPSHEARRSRAEKQLPDSTEEDPPRVRGWAGDSAAASSEKRRASQQAPRASSLSNERTKCDSSSGKRIAGRPSAARDSDAIGGIQSADERGCGTRDARDESQIRDLQKPEKGRSCSVSMSSSRDSSSSPGGQLSVASIRGKRGSRRRYERSPPKTFSSQDQEGDRSYSFSSHASILRPQLAGATDNRKMRRESEGSECPRAESLERGGSAKQDPPKNNSPQSRELTASPPGTDQPKLRADRERCKNRRGSKEGGGTQQVSGALPGDPCGDAEAVEKPFFPQRQHPPEQAPGRSFSEVTMEPLAPGPGPKCSKRSFCSQTTDDDASAASVGNPAGAGRRSQNFPLESASLPLSLCTSIVASFEALKKSLDTDAKARVPFAPAEESRDSGEGGAAASSETQARVPTVTGNRRAEPEKRMQEDRPDFSALVRDASRALQNAQEILAKSGVTPGSPPLPSSSSAGPPESRTPLSEQQRHFSSARPPEEAPPSGTRHCRAWIPTVPSSSLAVVSKSRSHGDDGGLQSHATAARTSPSRTPSWSTTQNPVHSRHARQSLQPGVDDSLDSVSPCTSQTLVSGTSPNQAVPPTATQHSPPASIAGAARRLVPNGHERASSSASETETSVPEGNYAAVNAPRSLQSWQQTCGGRVGTGPLTLLADTKLVEELVRDGFTMCDTGSASHFLSNCTTCSNFPQCWSLASNRNYVEQVGNPRGRLGLSDAELHASQAASSRAAKELMSPCFPMPKDEGLGSASPGYLACSEQAGSSVGNFVFQSPAERVPVSYRNCSSANCPVFSFSSSCALGSSPFNREAGAAPSTAGKSSRSRTGLEAATASEAEPFGQKAPSVWQRRTTTATQALGESSLSRASKAEETHAPPKEVLAQWASRAVDGYKRGRGGSPLSSSDELVFSGSRGLPVKNGTSYVVASEHPKGERLLQSSGRTRLPTPQHFCSRPPGSHAELHGGGMPGSPDLCERSSRFRQAVGACNVYGTIQAEERAESEYPCGKPVGTCERAKTREQLFLDFHEAQERIRGQEKHLQLLDERIQRQHSAFAALSLARPLSQAGGPAHHTFGR</sequence>
<feature type="compositionally biased region" description="Polar residues" evidence="1">
    <location>
        <begin position="441"/>
        <end position="456"/>
    </location>
</feature>
<feature type="compositionally biased region" description="Basic and acidic residues" evidence="1">
    <location>
        <begin position="539"/>
        <end position="551"/>
    </location>
</feature>
<feature type="compositionally biased region" description="Low complexity" evidence="1">
    <location>
        <begin position="2150"/>
        <end position="2162"/>
    </location>
</feature>
<gene>
    <name evidence="2" type="ORF">BESB_020230</name>
</gene>
<feature type="compositionally biased region" description="Low complexity" evidence="1">
    <location>
        <begin position="1392"/>
        <end position="1408"/>
    </location>
</feature>
<feature type="compositionally biased region" description="Polar residues" evidence="1">
    <location>
        <begin position="1302"/>
        <end position="1314"/>
    </location>
</feature>
<feature type="compositionally biased region" description="Low complexity" evidence="1">
    <location>
        <begin position="1736"/>
        <end position="1759"/>
    </location>
</feature>
<feature type="compositionally biased region" description="Basic and acidic residues" evidence="1">
    <location>
        <begin position="1"/>
        <end position="38"/>
    </location>
</feature>
<feature type="compositionally biased region" description="Basic and acidic residues" evidence="1">
    <location>
        <begin position="2486"/>
        <end position="2495"/>
    </location>
</feature>
<feature type="region of interest" description="Disordered" evidence="1">
    <location>
        <begin position="1078"/>
        <end position="1119"/>
    </location>
</feature>
<accession>A0A2A9M9N5</accession>
<evidence type="ECO:0000313" key="3">
    <source>
        <dbReference type="Proteomes" id="UP000224006"/>
    </source>
</evidence>
<dbReference type="VEuPathDB" id="ToxoDB:BESB_020230"/>
<feature type="region of interest" description="Disordered" evidence="1">
    <location>
        <begin position="1"/>
        <end position="49"/>
    </location>
</feature>
<feature type="region of interest" description="Disordered" evidence="1">
    <location>
        <begin position="288"/>
        <end position="307"/>
    </location>
</feature>
<feature type="compositionally biased region" description="Polar residues" evidence="1">
    <location>
        <begin position="674"/>
        <end position="687"/>
    </location>
</feature>
<feature type="compositionally biased region" description="Low complexity" evidence="1">
    <location>
        <begin position="1079"/>
        <end position="1101"/>
    </location>
</feature>
<feature type="compositionally biased region" description="Basic and acidic residues" evidence="1">
    <location>
        <begin position="1376"/>
        <end position="1386"/>
    </location>
</feature>
<feature type="region of interest" description="Disordered" evidence="1">
    <location>
        <begin position="539"/>
        <end position="558"/>
    </location>
</feature>
<feature type="compositionally biased region" description="Low complexity" evidence="1">
    <location>
        <begin position="1361"/>
        <end position="1375"/>
    </location>
</feature>
<protein>
    <submittedName>
        <fullName evidence="2">Uncharacterized protein</fullName>
    </submittedName>
</protein>
<feature type="compositionally biased region" description="Low complexity" evidence="1">
    <location>
        <begin position="2122"/>
        <end position="2132"/>
    </location>
</feature>
<reference evidence="2 3" key="1">
    <citation type="submission" date="2017-09" db="EMBL/GenBank/DDBJ databases">
        <title>Genome sequencing of Besnoitia besnoiti strain Bb-Ger1.</title>
        <authorList>
            <person name="Schares G."/>
            <person name="Venepally P."/>
            <person name="Lorenzi H.A."/>
        </authorList>
    </citation>
    <scope>NUCLEOTIDE SEQUENCE [LARGE SCALE GENOMIC DNA]</scope>
    <source>
        <strain evidence="2 3">Bb-Ger1</strain>
    </source>
</reference>
<feature type="compositionally biased region" description="Polar residues" evidence="1">
    <location>
        <begin position="611"/>
        <end position="621"/>
    </location>
</feature>
<feature type="compositionally biased region" description="Basic and acidic residues" evidence="1">
    <location>
        <begin position="1607"/>
        <end position="1637"/>
    </location>
</feature>
<feature type="compositionally biased region" description="Basic and acidic residues" evidence="1">
    <location>
        <begin position="1709"/>
        <end position="1735"/>
    </location>
</feature>
<feature type="compositionally biased region" description="Low complexity" evidence="1">
    <location>
        <begin position="955"/>
        <end position="969"/>
    </location>
</feature>
<feature type="compositionally biased region" description="Basic and acidic residues" evidence="1">
    <location>
        <begin position="1346"/>
        <end position="1360"/>
    </location>
</feature>
<feature type="compositionally biased region" description="Polar residues" evidence="1">
    <location>
        <begin position="1206"/>
        <end position="1222"/>
    </location>
</feature>
<dbReference type="EMBL" id="NWUJ01000012">
    <property type="protein sequence ID" value="PFH32082.1"/>
    <property type="molecule type" value="Genomic_DNA"/>
</dbReference>
<feature type="compositionally biased region" description="Polar residues" evidence="1">
    <location>
        <begin position="2184"/>
        <end position="2213"/>
    </location>
</feature>
<dbReference type="Proteomes" id="UP000224006">
    <property type="component" value="Chromosome XI"/>
</dbReference>
<dbReference type="GeneID" id="40307084"/>
<feature type="region of interest" description="Disordered" evidence="1">
    <location>
        <begin position="1999"/>
        <end position="2215"/>
    </location>
</feature>
<feature type="compositionally biased region" description="Basic and acidic residues" evidence="1">
    <location>
        <begin position="2031"/>
        <end position="2045"/>
    </location>
</feature>
<feature type="region of interest" description="Disordered" evidence="1">
    <location>
        <begin position="441"/>
        <end position="532"/>
    </location>
</feature>
<feature type="compositionally biased region" description="Basic and acidic residues" evidence="1">
    <location>
        <begin position="1110"/>
        <end position="1119"/>
    </location>
</feature>
<feature type="compositionally biased region" description="Polar residues" evidence="1">
    <location>
        <begin position="1670"/>
        <end position="1687"/>
    </location>
</feature>
<evidence type="ECO:0000313" key="2">
    <source>
        <dbReference type="EMBL" id="PFH32082.1"/>
    </source>
</evidence>
<feature type="compositionally biased region" description="Basic and acidic residues" evidence="1">
    <location>
        <begin position="1168"/>
        <end position="1178"/>
    </location>
</feature>
<feature type="region of interest" description="Disordered" evidence="1">
    <location>
        <begin position="2428"/>
        <end position="2500"/>
    </location>
</feature>
<feature type="compositionally biased region" description="Basic residues" evidence="1">
    <location>
        <begin position="1761"/>
        <end position="1770"/>
    </location>
</feature>
<evidence type="ECO:0000256" key="1">
    <source>
        <dbReference type="SAM" id="MobiDB-lite"/>
    </source>
</evidence>
<name>A0A2A9M9N5_BESBE</name>
<feature type="region of interest" description="Disordered" evidence="1">
    <location>
        <begin position="674"/>
        <end position="824"/>
    </location>
</feature>
<dbReference type="KEGG" id="bbes:BESB_020230"/>
<feature type="region of interest" description="Disordered" evidence="1">
    <location>
        <begin position="1138"/>
        <end position="1963"/>
    </location>
</feature>